<dbReference type="EC" id="4.3.2.7" evidence="1"/>
<dbReference type="Proteomes" id="UP001269144">
    <property type="component" value="Unassembled WGS sequence"/>
</dbReference>
<dbReference type="InterPro" id="IPR006840">
    <property type="entry name" value="ChaC"/>
</dbReference>
<dbReference type="RefSeq" id="WP_311159915.1">
    <property type="nucleotide sequence ID" value="NZ_JAVQLW010000001.1"/>
</dbReference>
<keyword evidence="4" id="KW-1185">Reference proteome</keyword>
<dbReference type="SUPFAM" id="SSF110857">
    <property type="entry name" value="Gamma-glutamyl cyclotransferase-like"/>
    <property type="match status" value="1"/>
</dbReference>
<comment type="caution">
    <text evidence="3">The sequence shown here is derived from an EMBL/GenBank/DDBJ whole genome shotgun (WGS) entry which is preliminary data.</text>
</comment>
<accession>A0ABU2HRU1</accession>
<dbReference type="InterPro" id="IPR013024">
    <property type="entry name" value="GGCT-like"/>
</dbReference>
<proteinExistence type="predicted"/>
<evidence type="ECO:0000313" key="3">
    <source>
        <dbReference type="EMBL" id="MDS9467746.1"/>
    </source>
</evidence>
<reference evidence="4" key="1">
    <citation type="submission" date="2023-07" db="EMBL/GenBank/DDBJ databases">
        <title>Paracoccus sp. MBLB3053 whole genome sequence.</title>
        <authorList>
            <person name="Hwang C.Y."/>
            <person name="Cho E.-S."/>
            <person name="Seo M.-J."/>
        </authorList>
    </citation>
    <scope>NUCLEOTIDE SEQUENCE [LARGE SCALE GENOMIC DNA]</scope>
    <source>
        <strain evidence="4">MBLB3053</strain>
    </source>
</reference>
<gene>
    <name evidence="3" type="ORF">RGQ15_09225</name>
</gene>
<protein>
    <recommendedName>
        <fullName evidence="1">glutathione-specific gamma-glutamylcyclotransferase</fullName>
        <ecNumber evidence="1">4.3.2.7</ecNumber>
    </recommendedName>
</protein>
<dbReference type="Pfam" id="PF04752">
    <property type="entry name" value="ChaC"/>
    <property type="match status" value="1"/>
</dbReference>
<dbReference type="CDD" id="cd06661">
    <property type="entry name" value="GGCT_like"/>
    <property type="match status" value="1"/>
</dbReference>
<dbReference type="PANTHER" id="PTHR12192">
    <property type="entry name" value="CATION TRANSPORT PROTEIN CHAC-RELATED"/>
    <property type="match status" value="1"/>
</dbReference>
<dbReference type="InterPro" id="IPR036568">
    <property type="entry name" value="GGCT-like_sf"/>
</dbReference>
<organism evidence="3 4">
    <name type="scientific">Paracoccus aurantius</name>
    <dbReference type="NCBI Taxonomy" id="3073814"/>
    <lineage>
        <taxon>Bacteria</taxon>
        <taxon>Pseudomonadati</taxon>
        <taxon>Pseudomonadota</taxon>
        <taxon>Alphaproteobacteria</taxon>
        <taxon>Rhodobacterales</taxon>
        <taxon>Paracoccaceae</taxon>
        <taxon>Paracoccus</taxon>
    </lineage>
</organism>
<evidence type="ECO:0000313" key="4">
    <source>
        <dbReference type="Proteomes" id="UP001269144"/>
    </source>
</evidence>
<dbReference type="EMBL" id="JAVQLW010000001">
    <property type="protein sequence ID" value="MDS9467746.1"/>
    <property type="molecule type" value="Genomic_DNA"/>
</dbReference>
<name>A0ABU2HRU1_9RHOB</name>
<dbReference type="PANTHER" id="PTHR12192:SF2">
    <property type="entry name" value="GLUTATHIONE-SPECIFIC GAMMA-GLUTAMYLCYCLOTRANSFERASE 2"/>
    <property type="match status" value="1"/>
</dbReference>
<evidence type="ECO:0000256" key="1">
    <source>
        <dbReference type="ARBA" id="ARBA00012344"/>
    </source>
</evidence>
<keyword evidence="2" id="KW-0456">Lyase</keyword>
<dbReference type="Gene3D" id="3.10.490.10">
    <property type="entry name" value="Gamma-glutamyl cyclotransferase-like"/>
    <property type="match status" value="1"/>
</dbReference>
<evidence type="ECO:0000256" key="2">
    <source>
        <dbReference type="ARBA" id="ARBA00023239"/>
    </source>
</evidence>
<sequence length="246" mass="28284">MHEVESDGVRVLRQMVLTPDHVALTLRPEPDHGPEPGWTLLSDDEIDQLAQRLAKESGDGPLWVFAYGSLIWKPDFDAIGHLRASAYGWHRSFCLRMNRWRGSPQQFGLMMALERGGRCDGVVYRVRDDDRLDQIRRMVRREIRFRDNIGMVRWIRVHTTQGRMPALVFWAGPTGERILSRLPLDEVAHVLARACGPAGSCAEYLFNTVLHLKEFGIHDRNLWRLQELVAREIEDLHFPLSGEAAE</sequence>